<gene>
    <name evidence="1" type="ORF">Cci01nite_45830</name>
</gene>
<reference evidence="1 2" key="1">
    <citation type="submission" date="2021-01" db="EMBL/GenBank/DDBJ databases">
        <title>Whole genome shotgun sequence of Catellatospora citrea NBRC 14495.</title>
        <authorList>
            <person name="Komaki H."/>
            <person name="Tamura T."/>
        </authorList>
    </citation>
    <scope>NUCLEOTIDE SEQUENCE [LARGE SCALE GENOMIC DNA]</scope>
    <source>
        <strain evidence="1 2">NBRC 14495</strain>
    </source>
</reference>
<name>A0A8J3KQI3_9ACTN</name>
<evidence type="ECO:0000313" key="2">
    <source>
        <dbReference type="Proteomes" id="UP000659904"/>
    </source>
</evidence>
<proteinExistence type="predicted"/>
<dbReference type="AlphaFoldDB" id="A0A8J3KQI3"/>
<organism evidence="1 2">
    <name type="scientific">Catellatospora citrea</name>
    <dbReference type="NCBI Taxonomy" id="53366"/>
    <lineage>
        <taxon>Bacteria</taxon>
        <taxon>Bacillati</taxon>
        <taxon>Actinomycetota</taxon>
        <taxon>Actinomycetes</taxon>
        <taxon>Micromonosporales</taxon>
        <taxon>Micromonosporaceae</taxon>
        <taxon>Catellatospora</taxon>
    </lineage>
</organism>
<keyword evidence="2" id="KW-1185">Reference proteome</keyword>
<dbReference type="EMBL" id="BONH01000021">
    <property type="protein sequence ID" value="GIF99489.1"/>
    <property type="molecule type" value="Genomic_DNA"/>
</dbReference>
<dbReference type="Proteomes" id="UP000659904">
    <property type="component" value="Unassembled WGS sequence"/>
</dbReference>
<comment type="caution">
    <text evidence="1">The sequence shown here is derived from an EMBL/GenBank/DDBJ whole genome shotgun (WGS) entry which is preliminary data.</text>
</comment>
<accession>A0A8J3KQI3</accession>
<evidence type="ECO:0000313" key="1">
    <source>
        <dbReference type="EMBL" id="GIF99489.1"/>
    </source>
</evidence>
<sequence>MGDPLAEPSLAGRAVDDLDVHVVVSLPVTGPPTLPPTRGTLLIAAYPQLGVGESEWAKPWLAAYYE</sequence>
<protein>
    <submittedName>
        <fullName evidence="1">Uncharacterized protein</fullName>
    </submittedName>
</protein>